<accession>A0A8J7FQZ4</accession>
<protein>
    <submittedName>
        <fullName evidence="1">Uncharacterized protein</fullName>
    </submittedName>
</protein>
<keyword evidence="2" id="KW-1185">Reference proteome</keyword>
<organism evidence="1 2">
    <name type="scientific">Pontibacterium sinense</name>
    <dbReference type="NCBI Taxonomy" id="2781979"/>
    <lineage>
        <taxon>Bacteria</taxon>
        <taxon>Pseudomonadati</taxon>
        <taxon>Pseudomonadota</taxon>
        <taxon>Gammaproteobacteria</taxon>
        <taxon>Oceanospirillales</taxon>
        <taxon>Oceanospirillaceae</taxon>
        <taxon>Pontibacterium</taxon>
    </lineage>
</organism>
<evidence type="ECO:0000313" key="2">
    <source>
        <dbReference type="Proteomes" id="UP000640333"/>
    </source>
</evidence>
<dbReference type="AlphaFoldDB" id="A0A8J7FQZ4"/>
<dbReference type="Proteomes" id="UP000640333">
    <property type="component" value="Unassembled WGS sequence"/>
</dbReference>
<comment type="caution">
    <text evidence="1">The sequence shown here is derived from an EMBL/GenBank/DDBJ whole genome shotgun (WGS) entry which is preliminary data.</text>
</comment>
<gene>
    <name evidence="1" type="ORF">IOQ59_13980</name>
</gene>
<evidence type="ECO:0000313" key="1">
    <source>
        <dbReference type="EMBL" id="MBE9398367.1"/>
    </source>
</evidence>
<proteinExistence type="predicted"/>
<reference evidence="1" key="1">
    <citation type="submission" date="2020-10" db="EMBL/GenBank/DDBJ databases">
        <title>Bacterium isolated from coastal waters sediment.</title>
        <authorList>
            <person name="Chen R.-J."/>
            <person name="Lu D.-C."/>
            <person name="Zhu K.-L."/>
            <person name="Du Z.-J."/>
        </authorList>
    </citation>
    <scope>NUCLEOTIDE SEQUENCE</scope>
    <source>
        <strain evidence="1">N1Y112</strain>
    </source>
</reference>
<sequence length="69" mass="7933">MNNALTLQHFKQIHHIDEIIEIAHNSWWVYRRSIKANGSLSINPRVVFFGSSKEAAARWLEQQAAPAAY</sequence>
<dbReference type="EMBL" id="JADEYS010000014">
    <property type="protein sequence ID" value="MBE9398367.1"/>
    <property type="molecule type" value="Genomic_DNA"/>
</dbReference>
<name>A0A8J7FQZ4_9GAMM</name>
<dbReference type="RefSeq" id="WP_193954004.1">
    <property type="nucleotide sequence ID" value="NZ_JADEYS010000014.1"/>
</dbReference>